<dbReference type="GO" id="GO:0005615">
    <property type="term" value="C:extracellular space"/>
    <property type="evidence" value="ECO:0007669"/>
    <property type="project" value="InterPro"/>
</dbReference>
<evidence type="ECO:0000256" key="2">
    <source>
        <dbReference type="ARBA" id="ARBA00004613"/>
    </source>
</evidence>
<dbReference type="AlphaFoldDB" id="A0A0P0P0V1"/>
<dbReference type="Pfam" id="PF00353">
    <property type="entry name" value="HemolysinCabind"/>
    <property type="match status" value="3"/>
</dbReference>
<dbReference type="InterPro" id="IPR018511">
    <property type="entry name" value="Hemolysin-typ_Ca-bd_CS"/>
</dbReference>
<dbReference type="SUPFAM" id="SSF51120">
    <property type="entry name" value="beta-Roll"/>
    <property type="match status" value="2"/>
</dbReference>
<comment type="similarity">
    <text evidence="3">Belongs to the peptidase M10B family.</text>
</comment>
<gene>
    <name evidence="12" type="ORF">AQ619_12765</name>
</gene>
<dbReference type="CDD" id="cd04277">
    <property type="entry name" value="ZnMc_serralysin_like"/>
    <property type="match status" value="1"/>
</dbReference>
<dbReference type="Pfam" id="PF00413">
    <property type="entry name" value="Peptidase_M10"/>
    <property type="match status" value="1"/>
</dbReference>
<dbReference type="InterPro" id="IPR001343">
    <property type="entry name" value="Hemolysn_Ca-bd"/>
</dbReference>
<dbReference type="InterPro" id="IPR013858">
    <property type="entry name" value="Peptidase_M10B_C"/>
</dbReference>
<dbReference type="Gene3D" id="2.150.10.10">
    <property type="entry name" value="Serralysin-like metalloprotease, C-terminal"/>
    <property type="match status" value="3"/>
</dbReference>
<dbReference type="GO" id="GO:0031012">
    <property type="term" value="C:extracellular matrix"/>
    <property type="evidence" value="ECO:0007669"/>
    <property type="project" value="InterPro"/>
</dbReference>
<dbReference type="InterPro" id="IPR024079">
    <property type="entry name" value="MetalloPept_cat_dom_sf"/>
</dbReference>
<evidence type="ECO:0000256" key="5">
    <source>
        <dbReference type="ARBA" id="ARBA00022670"/>
    </source>
</evidence>
<evidence type="ECO:0000256" key="1">
    <source>
        <dbReference type="ARBA" id="ARBA00001913"/>
    </source>
</evidence>
<keyword evidence="13" id="KW-1185">Reference proteome</keyword>
<dbReference type="Gene3D" id="3.40.390.10">
    <property type="entry name" value="Collagenase (Catalytic Domain)"/>
    <property type="match status" value="1"/>
</dbReference>
<keyword evidence="6" id="KW-0479">Metal-binding</keyword>
<dbReference type="InterPro" id="IPR011049">
    <property type="entry name" value="Serralysin-like_metalloprot_C"/>
</dbReference>
<evidence type="ECO:0000256" key="7">
    <source>
        <dbReference type="ARBA" id="ARBA00022737"/>
    </source>
</evidence>
<dbReference type="STRING" id="69395.AQ619_12765"/>
<keyword evidence="7" id="KW-0677">Repeat</keyword>
<feature type="region of interest" description="Disordered" evidence="10">
    <location>
        <begin position="1"/>
        <end position="23"/>
    </location>
</feature>
<keyword evidence="8" id="KW-0378">Hydrolase</keyword>
<evidence type="ECO:0000256" key="10">
    <source>
        <dbReference type="SAM" id="MobiDB-lite"/>
    </source>
</evidence>
<dbReference type="GO" id="GO:0004222">
    <property type="term" value="F:metalloendopeptidase activity"/>
    <property type="evidence" value="ECO:0007669"/>
    <property type="project" value="InterPro"/>
</dbReference>
<evidence type="ECO:0000313" key="13">
    <source>
        <dbReference type="Proteomes" id="UP000056905"/>
    </source>
</evidence>
<dbReference type="Pfam" id="PF08548">
    <property type="entry name" value="Peptidase_M10_C"/>
    <property type="match status" value="1"/>
</dbReference>
<keyword evidence="5" id="KW-0645">Protease</keyword>
<name>A0A0P0P0V1_9CAUL</name>
<evidence type="ECO:0000256" key="6">
    <source>
        <dbReference type="ARBA" id="ARBA00022723"/>
    </source>
</evidence>
<dbReference type="Proteomes" id="UP000056905">
    <property type="component" value="Chromosome"/>
</dbReference>
<dbReference type="PANTHER" id="PTHR38340:SF1">
    <property type="entry name" value="S-LAYER PROTEIN"/>
    <property type="match status" value="1"/>
</dbReference>
<dbReference type="PANTHER" id="PTHR38340">
    <property type="entry name" value="S-LAYER PROTEIN"/>
    <property type="match status" value="1"/>
</dbReference>
<reference evidence="12 13" key="1">
    <citation type="submission" date="2015-10" db="EMBL/GenBank/DDBJ databases">
        <title>Conservation of the essential genome among Caulobacter and Brevundimonas species.</title>
        <authorList>
            <person name="Scott D."/>
            <person name="Ely B."/>
        </authorList>
    </citation>
    <scope>NUCLEOTIDE SEQUENCE [LARGE SCALE GENOMIC DNA]</scope>
    <source>
        <strain evidence="12 13">CB4</strain>
    </source>
</reference>
<evidence type="ECO:0000256" key="4">
    <source>
        <dbReference type="ARBA" id="ARBA00022525"/>
    </source>
</evidence>
<dbReference type="InterPro" id="IPR001818">
    <property type="entry name" value="Pept_M10_metallopeptidase"/>
</dbReference>
<evidence type="ECO:0000259" key="11">
    <source>
        <dbReference type="SMART" id="SM00235"/>
    </source>
</evidence>
<dbReference type="OrthoDB" id="733404at2"/>
<evidence type="ECO:0000313" key="12">
    <source>
        <dbReference type="EMBL" id="ALL14139.1"/>
    </source>
</evidence>
<dbReference type="GO" id="GO:0006508">
    <property type="term" value="P:proteolysis"/>
    <property type="evidence" value="ECO:0007669"/>
    <property type="project" value="UniProtKB-KW"/>
</dbReference>
<dbReference type="EMBL" id="CP013002">
    <property type="protein sequence ID" value="ALL14139.1"/>
    <property type="molecule type" value="Genomic_DNA"/>
</dbReference>
<dbReference type="InterPro" id="IPR034033">
    <property type="entry name" value="Serralysin-like"/>
</dbReference>
<dbReference type="PROSITE" id="PS00330">
    <property type="entry name" value="HEMOLYSIN_CALCIUM"/>
    <property type="match status" value="1"/>
</dbReference>
<dbReference type="InterPro" id="IPR006026">
    <property type="entry name" value="Peptidase_Metallo"/>
</dbReference>
<comment type="cofactor">
    <cofactor evidence="1">
        <name>Ca(2+)</name>
        <dbReference type="ChEBI" id="CHEBI:29108"/>
    </cofactor>
</comment>
<dbReference type="GO" id="GO:0005509">
    <property type="term" value="F:calcium ion binding"/>
    <property type="evidence" value="ECO:0007669"/>
    <property type="project" value="InterPro"/>
</dbReference>
<dbReference type="SUPFAM" id="SSF55486">
    <property type="entry name" value="Metalloproteases ('zincins'), catalytic domain"/>
    <property type="match status" value="1"/>
</dbReference>
<accession>A0A0P0P0V1</accession>
<dbReference type="GO" id="GO:0008270">
    <property type="term" value="F:zinc ion binding"/>
    <property type="evidence" value="ECO:0007669"/>
    <property type="project" value="InterPro"/>
</dbReference>
<evidence type="ECO:0000256" key="3">
    <source>
        <dbReference type="ARBA" id="ARBA00009490"/>
    </source>
</evidence>
<sequence length="552" mass="57261">MAFDVSQSEPLDATGSETPQSYLNADARSGVTVNGKPSLTVETAGLTLVGFEPGWSSALGEAYVIGYAFRSTEPATMPTDTVGFSRFNAAQIQQAELALTSWSDVANITFIRIGSGTTGEEAYSNNASILFSNYSSGVDGATAFAYLPGNPAFSSRSGDVWVNVSKGYNATPTANNYGGSVLVHEIGHAIGLSHPSDYDAADGTDFTYAANAEYYQDSRQYTVMSYFSEGNTGANYQGRYASAPQLDDIAAAQAEYGVNVTTRTGDTTYGFNSNAGRPWFEISSASTKVIFAVWDAGGTDTFDFSGYTNPQLIDIRQGHFSDVGGLVGNVAVAMGAQIENARGGSGADTLTGNSLGNWLRGEAGNDVINGLAGDDRLDGNDGNDTITGGDGFDQINGNIGNDEAHGGNGTDWVVGGQNNDQLFGDAGDDIVYGNLGNDVCYGGAGNDIVRGGQGDDVLSGDDGNDWLAGDRGADNITGGAGADIFYSFTGAGSDLITDFSRAQGDRIQLDAGQAYTVYQSGLNTVIDLGGGDQIILAGFSVTSLTGDWLIFG</sequence>
<comment type="subcellular location">
    <subcellularLocation>
        <location evidence="2">Secreted</location>
    </subcellularLocation>
</comment>
<keyword evidence="4" id="KW-0964">Secreted</keyword>
<feature type="domain" description="Peptidase metallopeptidase" evidence="11">
    <location>
        <begin position="51"/>
        <end position="238"/>
    </location>
</feature>
<dbReference type="RefSeq" id="WP_062148191.1">
    <property type="nucleotide sequence ID" value="NZ_CP013002.1"/>
</dbReference>
<dbReference type="SMART" id="SM00235">
    <property type="entry name" value="ZnMc"/>
    <property type="match status" value="1"/>
</dbReference>
<dbReference type="InterPro" id="IPR050557">
    <property type="entry name" value="RTX_toxin/Mannuronan_C5-epim"/>
</dbReference>
<evidence type="ECO:0000256" key="9">
    <source>
        <dbReference type="ARBA" id="ARBA00022833"/>
    </source>
</evidence>
<evidence type="ECO:0000256" key="8">
    <source>
        <dbReference type="ARBA" id="ARBA00022801"/>
    </source>
</evidence>
<keyword evidence="9" id="KW-0862">Zinc</keyword>
<dbReference type="PRINTS" id="PR00313">
    <property type="entry name" value="CABNDNGRPT"/>
</dbReference>
<organism evidence="12 13">
    <name type="scientific">Caulobacter henricii</name>
    <dbReference type="NCBI Taxonomy" id="69395"/>
    <lineage>
        <taxon>Bacteria</taxon>
        <taxon>Pseudomonadati</taxon>
        <taxon>Pseudomonadota</taxon>
        <taxon>Alphaproteobacteria</taxon>
        <taxon>Caulobacterales</taxon>
        <taxon>Caulobacteraceae</taxon>
        <taxon>Caulobacter</taxon>
    </lineage>
</organism>
<protein>
    <recommendedName>
        <fullName evidence="11">Peptidase metallopeptidase domain-containing protein</fullName>
    </recommendedName>
</protein>
<proteinExistence type="inferred from homology"/>
<dbReference type="KEGG" id="chq:AQ619_12765"/>